<accession>A0A9I9ECH6</accession>
<dbReference type="AlphaFoldDB" id="A0A9I9ECH6"/>
<sequence>MGDSMGSTEVDNLQEKLASMLDQLYLESGILQKMIYKNKNRTVEVSIFDVFCSLKRRKCAPSVTVKTVMLNMVEPIFKAATY</sequence>
<dbReference type="Gramene" id="MELO3C031858.2.1">
    <property type="protein sequence ID" value="MELO3C031858.2.1"/>
    <property type="gene ID" value="MELO3C031858.2"/>
</dbReference>
<organism evidence="1">
    <name type="scientific">Cucumis melo</name>
    <name type="common">Muskmelon</name>
    <dbReference type="NCBI Taxonomy" id="3656"/>
    <lineage>
        <taxon>Eukaryota</taxon>
        <taxon>Viridiplantae</taxon>
        <taxon>Streptophyta</taxon>
        <taxon>Embryophyta</taxon>
        <taxon>Tracheophyta</taxon>
        <taxon>Spermatophyta</taxon>
        <taxon>Magnoliopsida</taxon>
        <taxon>eudicotyledons</taxon>
        <taxon>Gunneridae</taxon>
        <taxon>Pentapetalae</taxon>
        <taxon>rosids</taxon>
        <taxon>fabids</taxon>
        <taxon>Cucurbitales</taxon>
        <taxon>Cucurbitaceae</taxon>
        <taxon>Benincaseae</taxon>
        <taxon>Cucumis</taxon>
    </lineage>
</organism>
<reference evidence="1" key="1">
    <citation type="submission" date="2023-03" db="UniProtKB">
        <authorList>
            <consortium name="EnsemblPlants"/>
        </authorList>
    </citation>
    <scope>IDENTIFICATION</scope>
</reference>
<evidence type="ECO:0000313" key="1">
    <source>
        <dbReference type="EnsemblPlants" id="MELO3C031858.2.1"/>
    </source>
</evidence>
<proteinExistence type="predicted"/>
<name>A0A9I9ECH6_CUCME</name>
<dbReference type="EnsemblPlants" id="MELO3C031858.2.1">
    <property type="protein sequence ID" value="MELO3C031858.2.1"/>
    <property type="gene ID" value="MELO3C031858.2"/>
</dbReference>
<protein>
    <submittedName>
        <fullName evidence="1">Uncharacterized protein</fullName>
    </submittedName>
</protein>